<dbReference type="GO" id="GO:0010008">
    <property type="term" value="C:endosome membrane"/>
    <property type="evidence" value="ECO:0007669"/>
    <property type="project" value="UniProtKB-SubCell"/>
</dbReference>
<evidence type="ECO:0000256" key="2">
    <source>
        <dbReference type="ARBA" id="ARBA00022448"/>
    </source>
</evidence>
<feature type="region of interest" description="Disordered" evidence="8">
    <location>
        <begin position="407"/>
        <end position="468"/>
    </location>
</feature>
<dbReference type="InterPro" id="IPR044865">
    <property type="entry name" value="MRH_dom"/>
</dbReference>
<organism evidence="11 12">
    <name type="scientific">Magnusiomyces paraingens</name>
    <dbReference type="NCBI Taxonomy" id="2606893"/>
    <lineage>
        <taxon>Eukaryota</taxon>
        <taxon>Fungi</taxon>
        <taxon>Dikarya</taxon>
        <taxon>Ascomycota</taxon>
        <taxon>Saccharomycotina</taxon>
        <taxon>Dipodascomycetes</taxon>
        <taxon>Dipodascales</taxon>
        <taxon>Dipodascaceae</taxon>
        <taxon>Magnusiomyces</taxon>
    </lineage>
</organism>
<dbReference type="GeneID" id="43581222"/>
<dbReference type="GO" id="GO:0007034">
    <property type="term" value="P:vacuolar transport"/>
    <property type="evidence" value="ECO:0007669"/>
    <property type="project" value="TreeGrafter"/>
</dbReference>
<proteinExistence type="predicted"/>
<comment type="subcellular location">
    <subcellularLocation>
        <location evidence="1">Golgi apparatus membrane</location>
        <topology evidence="1">Single-pass type I membrane protein</topology>
    </subcellularLocation>
</comment>
<dbReference type="GO" id="GO:0000139">
    <property type="term" value="C:Golgi membrane"/>
    <property type="evidence" value="ECO:0007669"/>
    <property type="project" value="UniProtKB-SubCell"/>
</dbReference>
<evidence type="ECO:0000256" key="5">
    <source>
        <dbReference type="ARBA" id="ARBA00022989"/>
    </source>
</evidence>
<feature type="region of interest" description="Disordered" evidence="8">
    <location>
        <begin position="17"/>
        <end position="67"/>
    </location>
</feature>
<evidence type="ECO:0000256" key="1">
    <source>
        <dbReference type="ARBA" id="ARBA00004614"/>
    </source>
</evidence>
<keyword evidence="4" id="KW-0732">Signal</keyword>
<dbReference type="InterPro" id="IPR009011">
    <property type="entry name" value="Man6P_isomerase_rcpt-bd_dom_sf"/>
</dbReference>
<keyword evidence="7" id="KW-1015">Disulfide bond</keyword>
<feature type="compositionally biased region" description="Low complexity" evidence="8">
    <location>
        <begin position="428"/>
        <end position="442"/>
    </location>
</feature>
<evidence type="ECO:0000256" key="7">
    <source>
        <dbReference type="ARBA" id="ARBA00023157"/>
    </source>
</evidence>
<feature type="compositionally biased region" description="Low complexity" evidence="8">
    <location>
        <begin position="328"/>
        <end position="351"/>
    </location>
</feature>
<dbReference type="PROSITE" id="PS51914">
    <property type="entry name" value="MRH"/>
    <property type="match status" value="1"/>
</dbReference>
<keyword evidence="3 9" id="KW-0812">Transmembrane</keyword>
<evidence type="ECO:0000256" key="9">
    <source>
        <dbReference type="SAM" id="Phobius"/>
    </source>
</evidence>
<dbReference type="RefSeq" id="XP_031853013.1">
    <property type="nucleotide sequence ID" value="XM_031997122.1"/>
</dbReference>
<name>A0A5E8BJI2_9ASCO</name>
<evidence type="ECO:0000256" key="8">
    <source>
        <dbReference type="SAM" id="MobiDB-lite"/>
    </source>
</evidence>
<reference evidence="11 12" key="1">
    <citation type="submission" date="2019-09" db="EMBL/GenBank/DDBJ databases">
        <authorList>
            <person name="Brejova B."/>
        </authorList>
    </citation>
    <scope>NUCLEOTIDE SEQUENCE [LARGE SCALE GENOMIC DNA]</scope>
</reference>
<dbReference type="AlphaFoldDB" id="A0A5E8BJI2"/>
<feature type="region of interest" description="Disordered" evidence="8">
    <location>
        <begin position="323"/>
        <end position="351"/>
    </location>
</feature>
<feature type="transmembrane region" description="Helical" evidence="9">
    <location>
        <begin position="269"/>
        <end position="290"/>
    </location>
</feature>
<keyword evidence="5 9" id="KW-1133">Transmembrane helix</keyword>
<feature type="domain" description="MRH" evidence="10">
    <location>
        <begin position="72"/>
        <end position="259"/>
    </location>
</feature>
<keyword evidence="2" id="KW-0813">Transport</keyword>
<keyword evidence="6 9" id="KW-0472">Membrane</keyword>
<dbReference type="Proteomes" id="UP000398389">
    <property type="component" value="Unassembled WGS sequence"/>
</dbReference>
<protein>
    <recommendedName>
        <fullName evidence="10">MRH domain-containing protein</fullName>
    </recommendedName>
</protein>
<evidence type="ECO:0000256" key="3">
    <source>
        <dbReference type="ARBA" id="ARBA00022692"/>
    </source>
</evidence>
<evidence type="ECO:0000256" key="4">
    <source>
        <dbReference type="ARBA" id="ARBA00022729"/>
    </source>
</evidence>
<accession>A0A5E8BJI2</accession>
<gene>
    <name evidence="11" type="ORF">SAPINGB_P002403</name>
</gene>
<evidence type="ECO:0000259" key="10">
    <source>
        <dbReference type="PROSITE" id="PS51914"/>
    </source>
</evidence>
<dbReference type="GO" id="GO:0005770">
    <property type="term" value="C:late endosome"/>
    <property type="evidence" value="ECO:0007669"/>
    <property type="project" value="TreeGrafter"/>
</dbReference>
<dbReference type="PANTHER" id="PTHR15071">
    <property type="entry name" value="MANNOSE-6-PHOSPHATE RECEPTOR FAMILY MEMBER"/>
    <property type="match status" value="1"/>
</dbReference>
<evidence type="ECO:0000313" key="11">
    <source>
        <dbReference type="EMBL" id="VVT49707.1"/>
    </source>
</evidence>
<sequence length="468" mass="50238">MFDFTSKNLLKRFQKAQILQSSPPPPAKQQSHDTTTNKQKPSTDSKIKGNNNKNNKNTNNKSSQEHQHIQILPCTVSSHATGNYFDLQPLTKEYPHDSADWQIRGIDYPGNFTINFCAPLLLPVEFDDQGNEVAAASRDKPVKSALQSLDETAKTLENASQSYSANVSAVLRLEDGTLKSLGKASSTPYFRGRNLLLEYHDGSPCMNPDGSPTKMRMSTLVSFKCDHDLAASHALVSFLGAPDNCTFLFEARTLHACPASNKQESVAPVPIFLVISLVAFGVYAVASILLKPISAMYANHHHHNHHPSGTVQMAHGSSILPYSNNDKSSSSSSSTIITTSTSSTSSISTPSSSTAAPLLSSNFSFPFPFSFLNPVLYRLRRNHYVPGRLAAVSPDGEQITVFEAITPPQAGSRGGGGGGANMSNTLTSRSNSSSSSSSSSSSETEISKGMRRSSITSTTAIVESGDIV</sequence>
<evidence type="ECO:0000256" key="6">
    <source>
        <dbReference type="ARBA" id="ARBA00023136"/>
    </source>
</evidence>
<feature type="compositionally biased region" description="Low complexity" evidence="8">
    <location>
        <begin position="48"/>
        <end position="61"/>
    </location>
</feature>
<dbReference type="EMBL" id="CABVLU010000002">
    <property type="protein sequence ID" value="VVT49707.1"/>
    <property type="molecule type" value="Genomic_DNA"/>
</dbReference>
<dbReference type="PANTHER" id="PTHR15071:SF0">
    <property type="entry name" value="MANNOSE 6-PHOSPHATE RECEPTOR-LIKE PROTEIN 1"/>
    <property type="match status" value="1"/>
</dbReference>
<dbReference type="Gene3D" id="2.70.130.10">
    <property type="entry name" value="Mannose-6-phosphate receptor binding domain"/>
    <property type="match status" value="1"/>
</dbReference>
<dbReference type="SUPFAM" id="SSF50911">
    <property type="entry name" value="Mannose 6-phosphate receptor domain"/>
    <property type="match status" value="1"/>
</dbReference>
<dbReference type="OrthoDB" id="4504960at2759"/>
<evidence type="ECO:0000313" key="12">
    <source>
        <dbReference type="Proteomes" id="UP000398389"/>
    </source>
</evidence>
<keyword evidence="12" id="KW-1185">Reference proteome</keyword>